<accession>A0ABM7V4Z7</accession>
<evidence type="ECO:0008006" key="3">
    <source>
        <dbReference type="Google" id="ProtNLM"/>
    </source>
</evidence>
<dbReference type="Proteomes" id="UP001319867">
    <property type="component" value="Chromosome"/>
</dbReference>
<proteinExistence type="predicted"/>
<evidence type="ECO:0000313" key="2">
    <source>
        <dbReference type="Proteomes" id="UP001319867"/>
    </source>
</evidence>
<name>A0ABM7V4Z7_9FLAO</name>
<gene>
    <name evidence="1" type="ORF">GENT5_07330</name>
</gene>
<evidence type="ECO:0000313" key="1">
    <source>
        <dbReference type="EMBL" id="BDB54428.1"/>
    </source>
</evidence>
<protein>
    <recommendedName>
        <fullName evidence="3">Alpha-ketoglutarate decarboxylase</fullName>
    </recommendedName>
</protein>
<dbReference type="RefSeq" id="WP_229318165.1">
    <property type="nucleotide sequence ID" value="NZ_AP025184.1"/>
</dbReference>
<organism evidence="1 2">
    <name type="scientific">Flavobacterium ammoniigenes</name>
    <dbReference type="NCBI Taxonomy" id="1751095"/>
    <lineage>
        <taxon>Bacteria</taxon>
        <taxon>Pseudomonadati</taxon>
        <taxon>Bacteroidota</taxon>
        <taxon>Flavobacteriia</taxon>
        <taxon>Flavobacteriales</taxon>
        <taxon>Flavobacteriaceae</taxon>
        <taxon>Flavobacterium</taxon>
    </lineage>
</organism>
<keyword evidence="2" id="KW-1185">Reference proteome</keyword>
<reference evidence="1 2" key="2">
    <citation type="journal article" date="2022" name="Microorganisms">
        <title>Complete Genome Sequences of Two Flavobacterium ammonificans Strains and a Flavobacterium ammoniigenes Strain of Ammonifying Bacterioplankton Isolated from Surface River Water.</title>
        <authorList>
            <person name="Suda W."/>
            <person name="Ogata Y."/>
            <person name="Shindo C."/>
            <person name="Watanabe K."/>
        </authorList>
    </citation>
    <scope>NUCLEOTIDE SEQUENCE [LARGE SCALE GENOMIC DNA]</scope>
    <source>
        <strain evidence="1 2">GENT5</strain>
    </source>
</reference>
<sequence length="182" mass="20516">MKKINFERIWNPKVLVTIPILFLFSFSYSQTIAENTPKEFWKQLQYGGGFGLNFGTGYTEITIAPSAIYPVNKYVSVGAGLIGSFTNSKNYYTTGVLGVSGIGLFQPIEKIQLSLEIEQLRVNTELQMIPNPVTQKYWNTGLYVGAGYRNGNVTLGARYNLLFDKDNSIYSDALMPFVRLYF</sequence>
<reference evidence="1 2" key="1">
    <citation type="journal article" date="2022" name="Int. J. Syst. Evol. Microbiol.">
        <title>Flavobacterium ammonificans sp. nov. and Flavobacterium ammoniigenes sp. nov., ammonifying bacteria isolated from surface river water.</title>
        <authorList>
            <person name="Watanabe K."/>
            <person name="Kitamura T."/>
            <person name="Ogata Y."/>
            <person name="Shindo C."/>
            <person name="Suda W."/>
        </authorList>
    </citation>
    <scope>NUCLEOTIDE SEQUENCE [LARGE SCALE GENOMIC DNA]</scope>
    <source>
        <strain evidence="1 2">GENT5</strain>
    </source>
</reference>
<dbReference type="EMBL" id="AP025184">
    <property type="protein sequence ID" value="BDB54428.1"/>
    <property type="molecule type" value="Genomic_DNA"/>
</dbReference>